<dbReference type="InterPro" id="IPR039426">
    <property type="entry name" value="TonB-dep_rcpt-like"/>
</dbReference>
<evidence type="ECO:0000256" key="5">
    <source>
        <dbReference type="ARBA" id="ARBA00022729"/>
    </source>
</evidence>
<comment type="similarity">
    <text evidence="10 11">Belongs to the TonB-dependent receptor family.</text>
</comment>
<keyword evidence="2 10" id="KW-0813">Transport</keyword>
<evidence type="ECO:0000256" key="7">
    <source>
        <dbReference type="ARBA" id="ARBA00023136"/>
    </source>
</evidence>
<comment type="caution">
    <text evidence="14">The sequence shown here is derived from an EMBL/GenBank/DDBJ whole genome shotgun (WGS) entry which is preliminary data.</text>
</comment>
<evidence type="ECO:0000256" key="1">
    <source>
        <dbReference type="ARBA" id="ARBA00004571"/>
    </source>
</evidence>
<dbReference type="AlphaFoldDB" id="A0A538U8F0"/>
<evidence type="ECO:0000256" key="9">
    <source>
        <dbReference type="ARBA" id="ARBA00023237"/>
    </source>
</evidence>
<sequence>MEVWMFDRKPGPNARKPRQAAIFALMVTLTLAAFLPRSADAEDGASRASLADTTRPATFLQEVLVTGTRYPRAFYESPQALSFVSRVQVAELMPNVTGDLFSGMPGADNSKDSPWEQRPVLRGLGGQRVLVLVDGMPMNSARGNGPHPSLVDPSQIERVEIVRGPSSVAYGSDALGGVINIITREATFPREDQSFRGSAVVGGSTADQQGNGSLELMKRMGKLSAYLSSGGRNAQDFRSANGKVPESAFKDYDALANLRWDFTEKTNLKLGWQLYRGHDIGIPGLAFAFPGASQSFQFPFYNRDYLHLTLDHADSGSRLAGLQAKAYWQQERRNFASDQSLAWYLFPSFGLPAVGPPSGAGDTASASTHQDRYLHLTTVGFQSQLTSAKTAHARFTLGVDAARDMTDGDNVRFRTYQDPSGVSINGTSRLTTASIPDGDFDNYGAYGQSEWYLHPRWTLHTGARYTHYRDRTDLFTPLPGFPATPPLRVDDDALCGSIGLVWNPVRDLHATANVSNGFREPNAQDLFFFGPASVGFVEGDPDLEPEKSVSYDLGLRWGPGRLGLAANAFYSTYRDLIDALALSPGFYQYTNVSRARIWGYEGEAEWRSASHWRARAVVADAIGDITNEAAIQALYGVSRAQAPLPGVPPIHGGASVRWTTGDRHYWVEPGTRWSWRTSRLPLPTPGVPQPSDFKEEWIVGDVYAGALLPWGQKLMLGVRNFTDTPYRQALASVDDPGIDFVGRLTTDF</sequence>
<keyword evidence="4 10" id="KW-0812">Transmembrane</keyword>
<feature type="domain" description="TonB-dependent receptor plug" evidence="13">
    <location>
        <begin position="76"/>
        <end position="178"/>
    </location>
</feature>
<dbReference type="GO" id="GO:0044718">
    <property type="term" value="P:siderophore transmembrane transport"/>
    <property type="evidence" value="ECO:0007669"/>
    <property type="project" value="TreeGrafter"/>
</dbReference>
<reference evidence="14 15" key="1">
    <citation type="journal article" date="2019" name="Nat. Microbiol.">
        <title>Mediterranean grassland soil C-N compound turnover is dependent on rainfall and depth, and is mediated by genomically divergent microorganisms.</title>
        <authorList>
            <person name="Diamond S."/>
            <person name="Andeer P.F."/>
            <person name="Li Z."/>
            <person name="Crits-Christoph A."/>
            <person name="Burstein D."/>
            <person name="Anantharaman K."/>
            <person name="Lane K.R."/>
            <person name="Thomas B.C."/>
            <person name="Pan C."/>
            <person name="Northen T.R."/>
            <person name="Banfield J.F."/>
        </authorList>
    </citation>
    <scope>NUCLEOTIDE SEQUENCE [LARGE SCALE GENOMIC DNA]</scope>
    <source>
        <strain evidence="14">WS_10</strain>
    </source>
</reference>
<dbReference type="GO" id="GO:0015344">
    <property type="term" value="F:siderophore uptake transmembrane transporter activity"/>
    <property type="evidence" value="ECO:0007669"/>
    <property type="project" value="TreeGrafter"/>
</dbReference>
<evidence type="ECO:0000256" key="8">
    <source>
        <dbReference type="ARBA" id="ARBA00023170"/>
    </source>
</evidence>
<dbReference type="EMBL" id="VBPA01000073">
    <property type="protein sequence ID" value="TMQ72182.1"/>
    <property type="molecule type" value="Genomic_DNA"/>
</dbReference>
<feature type="domain" description="TonB-dependent receptor-like beta-barrel" evidence="12">
    <location>
        <begin position="288"/>
        <end position="684"/>
    </location>
</feature>
<evidence type="ECO:0000256" key="4">
    <source>
        <dbReference type="ARBA" id="ARBA00022692"/>
    </source>
</evidence>
<evidence type="ECO:0000256" key="3">
    <source>
        <dbReference type="ARBA" id="ARBA00022452"/>
    </source>
</evidence>
<dbReference type="Proteomes" id="UP000319836">
    <property type="component" value="Unassembled WGS sequence"/>
</dbReference>
<keyword evidence="8 14" id="KW-0675">Receptor</keyword>
<evidence type="ECO:0000313" key="14">
    <source>
        <dbReference type="EMBL" id="TMQ72182.1"/>
    </source>
</evidence>
<keyword evidence="3 10" id="KW-1134">Transmembrane beta strand</keyword>
<evidence type="ECO:0000259" key="12">
    <source>
        <dbReference type="Pfam" id="PF00593"/>
    </source>
</evidence>
<keyword evidence="9 10" id="KW-0998">Cell outer membrane</keyword>
<protein>
    <submittedName>
        <fullName evidence="14">TonB-dependent receptor</fullName>
    </submittedName>
</protein>
<keyword evidence="7 10" id="KW-0472">Membrane</keyword>
<dbReference type="InterPro" id="IPR036942">
    <property type="entry name" value="Beta-barrel_TonB_sf"/>
</dbReference>
<evidence type="ECO:0000259" key="13">
    <source>
        <dbReference type="Pfam" id="PF07715"/>
    </source>
</evidence>
<dbReference type="Gene3D" id="2.170.130.10">
    <property type="entry name" value="TonB-dependent receptor, plug domain"/>
    <property type="match status" value="1"/>
</dbReference>
<name>A0A538U8F0_UNCEI</name>
<dbReference type="PANTHER" id="PTHR30069">
    <property type="entry name" value="TONB-DEPENDENT OUTER MEMBRANE RECEPTOR"/>
    <property type="match status" value="1"/>
</dbReference>
<dbReference type="Pfam" id="PF07715">
    <property type="entry name" value="Plug"/>
    <property type="match status" value="1"/>
</dbReference>
<accession>A0A538U8F0</accession>
<keyword evidence="6 11" id="KW-0798">TonB box</keyword>
<dbReference type="GO" id="GO:0009279">
    <property type="term" value="C:cell outer membrane"/>
    <property type="evidence" value="ECO:0007669"/>
    <property type="project" value="UniProtKB-SubCell"/>
</dbReference>
<proteinExistence type="inferred from homology"/>
<dbReference type="InterPro" id="IPR000531">
    <property type="entry name" value="Beta-barrel_TonB"/>
</dbReference>
<organism evidence="14 15">
    <name type="scientific">Eiseniibacteriota bacterium</name>
    <dbReference type="NCBI Taxonomy" id="2212470"/>
    <lineage>
        <taxon>Bacteria</taxon>
        <taxon>Candidatus Eiseniibacteriota</taxon>
    </lineage>
</organism>
<dbReference type="InterPro" id="IPR037066">
    <property type="entry name" value="Plug_dom_sf"/>
</dbReference>
<dbReference type="InterPro" id="IPR012910">
    <property type="entry name" value="Plug_dom"/>
</dbReference>
<keyword evidence="5" id="KW-0732">Signal</keyword>
<evidence type="ECO:0000256" key="10">
    <source>
        <dbReference type="PROSITE-ProRule" id="PRU01360"/>
    </source>
</evidence>
<dbReference type="SUPFAM" id="SSF56935">
    <property type="entry name" value="Porins"/>
    <property type="match status" value="1"/>
</dbReference>
<dbReference type="Gene3D" id="2.40.170.20">
    <property type="entry name" value="TonB-dependent receptor, beta-barrel domain"/>
    <property type="match status" value="1"/>
</dbReference>
<dbReference type="Pfam" id="PF00593">
    <property type="entry name" value="TonB_dep_Rec_b-barrel"/>
    <property type="match status" value="1"/>
</dbReference>
<dbReference type="PROSITE" id="PS52016">
    <property type="entry name" value="TONB_DEPENDENT_REC_3"/>
    <property type="match status" value="1"/>
</dbReference>
<dbReference type="CDD" id="cd01347">
    <property type="entry name" value="ligand_gated_channel"/>
    <property type="match status" value="1"/>
</dbReference>
<evidence type="ECO:0000256" key="6">
    <source>
        <dbReference type="ARBA" id="ARBA00023077"/>
    </source>
</evidence>
<evidence type="ECO:0000256" key="11">
    <source>
        <dbReference type="RuleBase" id="RU003357"/>
    </source>
</evidence>
<evidence type="ECO:0000313" key="15">
    <source>
        <dbReference type="Proteomes" id="UP000319836"/>
    </source>
</evidence>
<evidence type="ECO:0000256" key="2">
    <source>
        <dbReference type="ARBA" id="ARBA00022448"/>
    </source>
</evidence>
<dbReference type="PANTHER" id="PTHR30069:SF29">
    <property type="entry name" value="HEMOGLOBIN AND HEMOGLOBIN-HAPTOGLOBIN-BINDING PROTEIN 1-RELATED"/>
    <property type="match status" value="1"/>
</dbReference>
<gene>
    <name evidence="14" type="ORF">E6K80_03385</name>
</gene>
<comment type="subcellular location">
    <subcellularLocation>
        <location evidence="1 10">Cell outer membrane</location>
        <topology evidence="1 10">Multi-pass membrane protein</topology>
    </subcellularLocation>
</comment>